<dbReference type="AlphaFoldDB" id="C7RTB0"/>
<organism evidence="2">
    <name type="scientific">Accumulibacter regalis</name>
    <dbReference type="NCBI Taxonomy" id="522306"/>
    <lineage>
        <taxon>Bacteria</taxon>
        <taxon>Pseudomonadati</taxon>
        <taxon>Pseudomonadota</taxon>
        <taxon>Betaproteobacteria</taxon>
        <taxon>Candidatus Accumulibacter</taxon>
    </lineage>
</organism>
<evidence type="ECO:0000313" key="2">
    <source>
        <dbReference type="EMBL" id="ACV36043.1"/>
    </source>
</evidence>
<protein>
    <submittedName>
        <fullName evidence="2">Uncharacterized protein</fullName>
    </submittedName>
</protein>
<evidence type="ECO:0000256" key="1">
    <source>
        <dbReference type="SAM" id="MobiDB-lite"/>
    </source>
</evidence>
<reference evidence="2" key="1">
    <citation type="submission" date="2009-08" db="EMBL/GenBank/DDBJ databases">
        <authorList>
            <consortium name="US DOE Joint Genome Institute"/>
            <person name="Lucas S."/>
            <person name="Copeland A."/>
            <person name="Lapidus A."/>
            <person name="Glavina del Rio T."/>
            <person name="Dalin E."/>
            <person name="Tice H."/>
            <person name="Bruce D."/>
            <person name="Barry K."/>
            <person name="Pitluck S."/>
            <person name="Lowry S."/>
            <person name="Larimer F."/>
            <person name="Land M."/>
            <person name="Hauser L."/>
            <person name="Kyrpides N."/>
            <person name="Ivanova N."/>
            <person name="McMahon K.D."/>
            <person name="Hugenholtz P."/>
        </authorList>
    </citation>
    <scope>NUCLEOTIDE SEQUENCE</scope>
    <source>
        <strain evidence="2">UW-1</strain>
    </source>
</reference>
<sequence length="56" mass="6022">MFNRLAWGRAMPKRHPEPPERLGKAHEPALRHVGNPRSGSALGATALALASARGVR</sequence>
<accession>C7RTB0</accession>
<reference evidence="2" key="2">
    <citation type="submission" date="2009-09" db="EMBL/GenBank/DDBJ databases">
        <title>Complete sequence of chromosome of Candidatus Accumulibacter phosphatis clade IIA str. UW-1.</title>
        <authorList>
            <consortium name="US DOE Joint Genome Institute"/>
            <person name="Martin H.G."/>
            <person name="Ivanova N."/>
            <person name="Kunin V."/>
            <person name="Warnecke F."/>
            <person name="Barry K."/>
            <person name="He S."/>
            <person name="Salamov A."/>
            <person name="Szeto E."/>
            <person name="Dalin E."/>
            <person name="Pangilinan J.L."/>
            <person name="Lapidus A."/>
            <person name="Lowry S."/>
            <person name="Kyrpides N.C."/>
            <person name="McMahon K.D."/>
            <person name="Hugenholtz P."/>
        </authorList>
    </citation>
    <scope>NUCLEOTIDE SEQUENCE [LARGE SCALE GENOMIC DNA]</scope>
    <source>
        <strain evidence="2">UW-1</strain>
    </source>
</reference>
<dbReference type="KEGG" id="app:CAP2UW1_2762"/>
<dbReference type="EMBL" id="CP001715">
    <property type="protein sequence ID" value="ACV36043.1"/>
    <property type="molecule type" value="Genomic_DNA"/>
</dbReference>
<gene>
    <name evidence="2" type="ordered locus">CAP2UW1_2762</name>
</gene>
<feature type="region of interest" description="Disordered" evidence="1">
    <location>
        <begin position="1"/>
        <end position="24"/>
    </location>
</feature>
<proteinExistence type="predicted"/>
<name>C7RTB0_ACCRE</name>
<feature type="compositionally biased region" description="Basic and acidic residues" evidence="1">
    <location>
        <begin position="14"/>
        <end position="24"/>
    </location>
</feature>
<dbReference type="HOGENOM" id="CLU_3003402_0_0_4"/>